<dbReference type="AlphaFoldDB" id="A0ABD3W6Z1"/>
<proteinExistence type="predicted"/>
<reference evidence="1 2" key="1">
    <citation type="submission" date="2024-11" db="EMBL/GenBank/DDBJ databases">
        <title>Chromosome-level genome assembly of the freshwater bivalve Anodonta woodiana.</title>
        <authorList>
            <person name="Chen X."/>
        </authorList>
    </citation>
    <scope>NUCLEOTIDE SEQUENCE [LARGE SCALE GENOMIC DNA]</scope>
    <source>
        <strain evidence="1">MN2024</strain>
        <tissue evidence="1">Gills</tissue>
    </source>
</reference>
<comment type="caution">
    <text evidence="1">The sequence shown here is derived from an EMBL/GenBank/DDBJ whole genome shotgun (WGS) entry which is preliminary data.</text>
</comment>
<organism evidence="1 2">
    <name type="scientific">Sinanodonta woodiana</name>
    <name type="common">Chinese pond mussel</name>
    <name type="synonym">Anodonta woodiana</name>
    <dbReference type="NCBI Taxonomy" id="1069815"/>
    <lineage>
        <taxon>Eukaryota</taxon>
        <taxon>Metazoa</taxon>
        <taxon>Spiralia</taxon>
        <taxon>Lophotrochozoa</taxon>
        <taxon>Mollusca</taxon>
        <taxon>Bivalvia</taxon>
        <taxon>Autobranchia</taxon>
        <taxon>Heteroconchia</taxon>
        <taxon>Palaeoheterodonta</taxon>
        <taxon>Unionida</taxon>
        <taxon>Unionoidea</taxon>
        <taxon>Unionidae</taxon>
        <taxon>Unioninae</taxon>
        <taxon>Sinanodonta</taxon>
    </lineage>
</organism>
<evidence type="ECO:0000313" key="2">
    <source>
        <dbReference type="Proteomes" id="UP001634394"/>
    </source>
</evidence>
<sequence length="93" mass="9943">MTICRMSKFTVISVVLALIGVTNVLCTTTWNARANFGRPLAYGFGFQPAFQGVIQPGLQQGLQLYLGPYGYSLGNAGTSGWPAGVLPYLNGRI</sequence>
<dbReference type="Proteomes" id="UP001634394">
    <property type="component" value="Unassembled WGS sequence"/>
</dbReference>
<gene>
    <name evidence="1" type="ORF">ACJMK2_041882</name>
</gene>
<dbReference type="EMBL" id="JBJQND010000008">
    <property type="protein sequence ID" value="KAL3869171.1"/>
    <property type="molecule type" value="Genomic_DNA"/>
</dbReference>
<protein>
    <submittedName>
        <fullName evidence="1">Uncharacterized protein</fullName>
    </submittedName>
</protein>
<evidence type="ECO:0000313" key="1">
    <source>
        <dbReference type="EMBL" id="KAL3869171.1"/>
    </source>
</evidence>
<name>A0ABD3W6Z1_SINWO</name>
<accession>A0ABD3W6Z1</accession>
<keyword evidence="2" id="KW-1185">Reference proteome</keyword>